<feature type="transmembrane region" description="Helical" evidence="8">
    <location>
        <begin position="80"/>
        <end position="98"/>
    </location>
</feature>
<reference evidence="9" key="1">
    <citation type="submission" date="2018-05" db="EMBL/GenBank/DDBJ databases">
        <authorList>
            <person name="Lanie J.A."/>
            <person name="Ng W.-L."/>
            <person name="Kazmierczak K.M."/>
            <person name="Andrzejewski T.M."/>
            <person name="Davidsen T.M."/>
            <person name="Wayne K.J."/>
            <person name="Tettelin H."/>
            <person name="Glass J.I."/>
            <person name="Rusch D."/>
            <person name="Podicherti R."/>
            <person name="Tsui H.-C.T."/>
            <person name="Winkler M.E."/>
        </authorList>
    </citation>
    <scope>NUCLEOTIDE SEQUENCE</scope>
</reference>
<comment type="subcellular location">
    <subcellularLocation>
        <location evidence="1">Cell membrane</location>
        <topology evidence="1">Multi-pass membrane protein</topology>
    </subcellularLocation>
</comment>
<feature type="transmembrane region" description="Helical" evidence="8">
    <location>
        <begin position="104"/>
        <end position="122"/>
    </location>
</feature>
<keyword evidence="7 8" id="KW-0472">Membrane</keyword>
<keyword evidence="2" id="KW-1003">Cell membrane</keyword>
<feature type="transmembrane region" description="Helical" evidence="8">
    <location>
        <begin position="158"/>
        <end position="191"/>
    </location>
</feature>
<evidence type="ECO:0000256" key="4">
    <source>
        <dbReference type="ARBA" id="ARBA00022679"/>
    </source>
</evidence>
<dbReference type="InterPro" id="IPR050297">
    <property type="entry name" value="LipidA_mod_glycosyltrf_83"/>
</dbReference>
<organism evidence="9">
    <name type="scientific">marine metagenome</name>
    <dbReference type="NCBI Taxonomy" id="408172"/>
    <lineage>
        <taxon>unclassified sequences</taxon>
        <taxon>metagenomes</taxon>
        <taxon>ecological metagenomes</taxon>
    </lineage>
</organism>
<name>A0A382F518_9ZZZZ</name>
<feature type="transmembrane region" description="Helical" evidence="8">
    <location>
        <begin position="134"/>
        <end position="152"/>
    </location>
</feature>
<feature type="transmembrane region" description="Helical" evidence="8">
    <location>
        <begin position="280"/>
        <end position="301"/>
    </location>
</feature>
<evidence type="ECO:0000256" key="7">
    <source>
        <dbReference type="ARBA" id="ARBA00023136"/>
    </source>
</evidence>
<keyword evidence="6 8" id="KW-1133">Transmembrane helix</keyword>
<keyword evidence="5 8" id="KW-0812">Transmembrane</keyword>
<evidence type="ECO:0000313" key="9">
    <source>
        <dbReference type="EMBL" id="SVB57785.1"/>
    </source>
</evidence>
<dbReference type="GO" id="GO:0016763">
    <property type="term" value="F:pentosyltransferase activity"/>
    <property type="evidence" value="ECO:0007669"/>
    <property type="project" value="TreeGrafter"/>
</dbReference>
<proteinExistence type="predicted"/>
<dbReference type="AlphaFoldDB" id="A0A382F518"/>
<keyword evidence="3" id="KW-0328">Glycosyltransferase</keyword>
<evidence type="ECO:0000256" key="8">
    <source>
        <dbReference type="SAM" id="Phobius"/>
    </source>
</evidence>
<evidence type="ECO:0000256" key="3">
    <source>
        <dbReference type="ARBA" id="ARBA00022676"/>
    </source>
</evidence>
<protein>
    <submittedName>
        <fullName evidence="9">Uncharacterized protein</fullName>
    </submittedName>
</protein>
<evidence type="ECO:0000256" key="2">
    <source>
        <dbReference type="ARBA" id="ARBA00022475"/>
    </source>
</evidence>
<keyword evidence="4" id="KW-0808">Transferase</keyword>
<dbReference type="EMBL" id="UINC01047910">
    <property type="protein sequence ID" value="SVB57785.1"/>
    <property type="molecule type" value="Genomic_DNA"/>
</dbReference>
<feature type="transmembrane region" description="Helical" evidence="8">
    <location>
        <begin position="248"/>
        <end position="268"/>
    </location>
</feature>
<feature type="transmembrane region" description="Helical" evidence="8">
    <location>
        <begin position="334"/>
        <end position="351"/>
    </location>
</feature>
<gene>
    <name evidence="9" type="ORF">METZ01_LOCUS210639</name>
</gene>
<feature type="non-terminal residue" evidence="9">
    <location>
        <position position="461"/>
    </location>
</feature>
<feature type="transmembrane region" description="Helical" evidence="8">
    <location>
        <begin position="211"/>
        <end position="228"/>
    </location>
</feature>
<accession>A0A382F518</accession>
<feature type="transmembrane region" description="Helical" evidence="8">
    <location>
        <begin position="307"/>
        <end position="327"/>
    </location>
</feature>
<dbReference type="PANTHER" id="PTHR33908">
    <property type="entry name" value="MANNOSYLTRANSFERASE YKCB-RELATED"/>
    <property type="match status" value="1"/>
</dbReference>
<dbReference type="GO" id="GO:0005886">
    <property type="term" value="C:plasma membrane"/>
    <property type="evidence" value="ECO:0007669"/>
    <property type="project" value="UniProtKB-SubCell"/>
</dbReference>
<dbReference type="GO" id="GO:0008610">
    <property type="term" value="P:lipid biosynthetic process"/>
    <property type="evidence" value="ECO:0007669"/>
    <property type="project" value="UniProtKB-ARBA"/>
</dbReference>
<dbReference type="PANTHER" id="PTHR33908:SF11">
    <property type="entry name" value="MEMBRANE PROTEIN"/>
    <property type="match status" value="1"/>
</dbReference>
<evidence type="ECO:0000256" key="5">
    <source>
        <dbReference type="ARBA" id="ARBA00022692"/>
    </source>
</evidence>
<sequence>MPRISLNRELWVISGLLFLAIALRLPTLGSPLIEDEAISFNRYIDVPWKDLVFYYHDTNQHTLFLLLSKFSIWMFGESEIIFRLPSFLAGVLSIPLIYRLGLLIKIPWSSALISALLMGLSWPHLKYSLEGRGYALTIFLVLLATYSTVQYLNSSRWVWGSVLIGSGFAMVMTLPSNLFFLCGLAVFIVIAGYLESKEIKSSIKNISKSSIPFLIMFALVGVYFLVIYEGLKIGKHFYNQLLTETQIGNIAGLLVAPWGFWMYLFFALGIWRLRLAKGKILLLSVVIVPIVLTLLTGVVGFARTYVYWLPFVLLLSAYGMTEVFFAVLKQTRGLSYGLGVGVIFLLIFSPAKKISKHYENRNNGSLVVGGPNATLSEASQMAVWVEENIPEDNLIVISTGGPESSVLNRYMKKNVLARMTHFARGGELKKIVFIAHQGMPPDKYPFVPMFKDRMLKLPASR</sequence>
<evidence type="ECO:0000256" key="1">
    <source>
        <dbReference type="ARBA" id="ARBA00004651"/>
    </source>
</evidence>
<evidence type="ECO:0000256" key="6">
    <source>
        <dbReference type="ARBA" id="ARBA00022989"/>
    </source>
</evidence>